<name>A0A9P8TN55_WICPI</name>
<dbReference type="EMBL" id="JAEUBG010001818">
    <property type="protein sequence ID" value="KAH3685743.1"/>
    <property type="molecule type" value="Genomic_DNA"/>
</dbReference>
<keyword evidence="2" id="KW-1185">Reference proteome</keyword>
<dbReference type="AlphaFoldDB" id="A0A9P8TN55"/>
<sequence length="109" mass="11004">MTKSRVGCCCCCCCSDSSVVVVVAVSSTLELVVSLLSVLDPIVNPNPSFGKLNPVAGNKSSYLGKSSVIPSWKAVRTLFHKEGDVVVGGVVTVAGVVGVSVSASSSKAS</sequence>
<reference evidence="1" key="2">
    <citation type="submission" date="2021-01" db="EMBL/GenBank/DDBJ databases">
        <authorList>
            <person name="Schikora-Tamarit M.A."/>
        </authorList>
    </citation>
    <scope>NUCLEOTIDE SEQUENCE</scope>
    <source>
        <strain evidence="1">CBS2887</strain>
    </source>
</reference>
<evidence type="ECO:0000313" key="1">
    <source>
        <dbReference type="EMBL" id="KAH3685743.1"/>
    </source>
</evidence>
<gene>
    <name evidence="1" type="ORF">WICPIJ_003292</name>
</gene>
<proteinExistence type="predicted"/>
<evidence type="ECO:0000313" key="2">
    <source>
        <dbReference type="Proteomes" id="UP000774326"/>
    </source>
</evidence>
<organism evidence="1 2">
    <name type="scientific">Wickerhamomyces pijperi</name>
    <name type="common">Yeast</name>
    <name type="synonym">Pichia pijperi</name>
    <dbReference type="NCBI Taxonomy" id="599730"/>
    <lineage>
        <taxon>Eukaryota</taxon>
        <taxon>Fungi</taxon>
        <taxon>Dikarya</taxon>
        <taxon>Ascomycota</taxon>
        <taxon>Saccharomycotina</taxon>
        <taxon>Saccharomycetes</taxon>
        <taxon>Phaffomycetales</taxon>
        <taxon>Wickerhamomycetaceae</taxon>
        <taxon>Wickerhamomyces</taxon>
    </lineage>
</organism>
<reference evidence="1" key="1">
    <citation type="journal article" date="2021" name="Open Biol.">
        <title>Shared evolutionary footprints suggest mitochondrial oxidative damage underlies multiple complex I losses in fungi.</title>
        <authorList>
            <person name="Schikora-Tamarit M.A."/>
            <person name="Marcet-Houben M."/>
            <person name="Nosek J."/>
            <person name="Gabaldon T."/>
        </authorList>
    </citation>
    <scope>NUCLEOTIDE SEQUENCE</scope>
    <source>
        <strain evidence="1">CBS2887</strain>
    </source>
</reference>
<protein>
    <submittedName>
        <fullName evidence="1">Uncharacterized protein</fullName>
    </submittedName>
</protein>
<comment type="caution">
    <text evidence="1">The sequence shown here is derived from an EMBL/GenBank/DDBJ whole genome shotgun (WGS) entry which is preliminary data.</text>
</comment>
<accession>A0A9P8TN55</accession>
<dbReference type="Proteomes" id="UP000774326">
    <property type="component" value="Unassembled WGS sequence"/>
</dbReference>